<name>Q1Q608_KUEST</name>
<keyword evidence="1" id="KW-0812">Transmembrane</keyword>
<gene>
    <name evidence="3" type="ORF">KsCSTR_38190</name>
    <name evidence="2" type="ORF">kuste2259</name>
</gene>
<dbReference type="Proteomes" id="UP000501926">
    <property type="component" value="Chromosome"/>
</dbReference>
<evidence type="ECO:0000313" key="2">
    <source>
        <dbReference type="EMBL" id="CAJ73004.1"/>
    </source>
</evidence>
<keyword evidence="1" id="KW-1133">Transmembrane helix</keyword>
<reference evidence="2" key="2">
    <citation type="submission" date="2006-01" db="EMBL/GenBank/DDBJ databases">
        <authorList>
            <person name="Genoscope"/>
        </authorList>
    </citation>
    <scope>NUCLEOTIDE SEQUENCE</scope>
</reference>
<evidence type="ECO:0000313" key="3">
    <source>
        <dbReference type="EMBL" id="QII13198.1"/>
    </source>
</evidence>
<accession>Q1Q608</accession>
<feature type="transmembrane region" description="Helical" evidence="1">
    <location>
        <begin position="25"/>
        <end position="44"/>
    </location>
</feature>
<organism evidence="2">
    <name type="scientific">Kuenenia stuttgartiensis</name>
    <dbReference type="NCBI Taxonomy" id="174633"/>
    <lineage>
        <taxon>Bacteria</taxon>
        <taxon>Pseudomonadati</taxon>
        <taxon>Planctomycetota</taxon>
        <taxon>Candidatus Brocadiia</taxon>
        <taxon>Candidatus Brocadiales</taxon>
        <taxon>Candidatus Brocadiaceae</taxon>
        <taxon>Candidatus Kuenenia</taxon>
    </lineage>
</organism>
<dbReference type="EMBL" id="CP049055">
    <property type="protein sequence ID" value="QII13198.1"/>
    <property type="molecule type" value="Genomic_DNA"/>
</dbReference>
<dbReference type="AlphaFoldDB" id="Q1Q608"/>
<evidence type="ECO:0000256" key="1">
    <source>
        <dbReference type="SAM" id="Phobius"/>
    </source>
</evidence>
<reference evidence="3 4" key="3">
    <citation type="submission" date="2020-02" db="EMBL/GenBank/DDBJ databases">
        <title>Newly sequenced genome of strain CSTR1 showed variability in Candidatus Kuenenia stuttgartiensis genomes.</title>
        <authorList>
            <person name="Ding C."/>
            <person name="Adrian L."/>
        </authorList>
    </citation>
    <scope>NUCLEOTIDE SEQUENCE [LARGE SCALE GENOMIC DNA]</scope>
    <source>
        <strain evidence="3 4">CSTR1</strain>
    </source>
</reference>
<protein>
    <submittedName>
        <fullName evidence="2">Uncharacterized protein</fullName>
    </submittedName>
</protein>
<proteinExistence type="predicted"/>
<sequence>MYKSFHVKCIFKKCFNKTKQQGEMFNTRFFSLGFCILEFVLYFVLRVSCFLSHTCLVLAMPALGSNIK</sequence>
<evidence type="ECO:0000313" key="4">
    <source>
        <dbReference type="Proteomes" id="UP000501926"/>
    </source>
</evidence>
<keyword evidence="1" id="KW-0472">Membrane</keyword>
<dbReference type="EMBL" id="CT573071">
    <property type="protein sequence ID" value="CAJ73004.1"/>
    <property type="molecule type" value="Genomic_DNA"/>
</dbReference>
<reference evidence="2" key="1">
    <citation type="journal article" date="2006" name="Nature">
        <title>Deciphering the evolution and metabolism of an anammox bacterium from a community genome.</title>
        <authorList>
            <person name="Strous M."/>
            <person name="Pelletier E."/>
            <person name="Mangenot S."/>
            <person name="Rattei T."/>
            <person name="Lehner A."/>
            <person name="Taylor M.W."/>
            <person name="Horn M."/>
            <person name="Daims H."/>
            <person name="Bartol-Mavel D."/>
            <person name="Wincker P."/>
            <person name="Barbe V."/>
            <person name="Fonknechten N."/>
            <person name="Vallenet D."/>
            <person name="Segurens B."/>
            <person name="Schenowitz-Truong C."/>
            <person name="Medigue C."/>
            <person name="Collingro A."/>
            <person name="Snel B."/>
            <person name="Dutilh B.E."/>
            <person name="OpDenCamp H.J.M."/>
            <person name="vanDerDrift C."/>
            <person name="Cirpus I."/>
            <person name="vanDePas-Schoonen K.T."/>
            <person name="Harhangi H.R."/>
            <person name="vanNiftrik L."/>
            <person name="Schmid M."/>
            <person name="Keltjens J."/>
            <person name="vanDeVossenberg J."/>
            <person name="Kartal B."/>
            <person name="Meier H."/>
            <person name="Frishman D."/>
            <person name="Huynen M.A."/>
            <person name="Mewes H."/>
            <person name="Weissenbach J."/>
            <person name="Jetten M.S.M."/>
            <person name="Wagner M."/>
            <person name="LePaslier D."/>
        </authorList>
    </citation>
    <scope>NUCLEOTIDE SEQUENCE</scope>
</reference>